<proteinExistence type="inferred from homology"/>
<feature type="domain" description="TonB-dependent receptor plug" evidence="15">
    <location>
        <begin position="44"/>
        <end position="151"/>
    </location>
</feature>
<evidence type="ECO:0000256" key="6">
    <source>
        <dbReference type="ARBA" id="ARBA00023004"/>
    </source>
</evidence>
<keyword evidence="6" id="KW-0408">Iron</keyword>
<feature type="chain" id="PRO_5025340191" evidence="13">
    <location>
        <begin position="29"/>
        <end position="763"/>
    </location>
</feature>
<evidence type="ECO:0000256" key="2">
    <source>
        <dbReference type="ARBA" id="ARBA00022448"/>
    </source>
</evidence>
<keyword evidence="17" id="KW-1185">Reference proteome</keyword>
<keyword evidence="3 11" id="KW-1134">Transmembrane beta strand</keyword>
<evidence type="ECO:0000256" key="1">
    <source>
        <dbReference type="ARBA" id="ARBA00004571"/>
    </source>
</evidence>
<evidence type="ECO:0000256" key="10">
    <source>
        <dbReference type="ARBA" id="ARBA00023237"/>
    </source>
</evidence>
<keyword evidence="10 11" id="KW-0998">Cell outer membrane</keyword>
<dbReference type="GO" id="GO:0006826">
    <property type="term" value="P:iron ion transport"/>
    <property type="evidence" value="ECO:0007669"/>
    <property type="project" value="UniProtKB-KW"/>
</dbReference>
<keyword evidence="16" id="KW-0675">Receptor</keyword>
<feature type="domain" description="TonB-dependent receptor-like beta-barrel" evidence="14">
    <location>
        <begin position="261"/>
        <end position="714"/>
    </location>
</feature>
<dbReference type="AlphaFoldDB" id="A0A6C0U3X3"/>
<dbReference type="Gene3D" id="2.40.170.20">
    <property type="entry name" value="TonB-dependent receptor, beta-barrel domain"/>
    <property type="match status" value="1"/>
</dbReference>
<dbReference type="Pfam" id="PF00593">
    <property type="entry name" value="TonB_dep_Rec_b-barrel"/>
    <property type="match status" value="1"/>
</dbReference>
<comment type="similarity">
    <text evidence="11 12">Belongs to the TonB-dependent receptor family.</text>
</comment>
<evidence type="ECO:0000259" key="14">
    <source>
        <dbReference type="Pfam" id="PF00593"/>
    </source>
</evidence>
<keyword evidence="2 11" id="KW-0813">Transport</keyword>
<dbReference type="InterPro" id="IPR012910">
    <property type="entry name" value="Plug_dom"/>
</dbReference>
<dbReference type="KEGG" id="kim:G3T16_06290"/>
<accession>A0A6C0U3X3</accession>
<evidence type="ECO:0000256" key="5">
    <source>
        <dbReference type="ARBA" id="ARBA00022692"/>
    </source>
</evidence>
<dbReference type="RefSeq" id="WP_163494312.1">
    <property type="nucleotide sequence ID" value="NZ_CP048711.1"/>
</dbReference>
<keyword evidence="9 11" id="KW-0472">Membrane</keyword>
<comment type="subcellular location">
    <subcellularLocation>
        <location evidence="1 11">Cell outer membrane</location>
        <topology evidence="1 11">Multi-pass membrane protein</topology>
    </subcellularLocation>
</comment>
<gene>
    <name evidence="16" type="ORF">G3T16_06290</name>
</gene>
<dbReference type="Pfam" id="PF07715">
    <property type="entry name" value="Plug"/>
    <property type="match status" value="1"/>
</dbReference>
<keyword evidence="4" id="KW-0410">Iron transport</keyword>
<keyword evidence="7" id="KW-0406">Ion transport</keyword>
<keyword evidence="13" id="KW-0732">Signal</keyword>
<dbReference type="EMBL" id="CP048711">
    <property type="protein sequence ID" value="QIB65065.1"/>
    <property type="molecule type" value="Genomic_DNA"/>
</dbReference>
<dbReference type="PANTHER" id="PTHR32552:SF81">
    <property type="entry name" value="TONB-DEPENDENT OUTER MEMBRANE RECEPTOR"/>
    <property type="match status" value="1"/>
</dbReference>
<dbReference type="PROSITE" id="PS52016">
    <property type="entry name" value="TONB_DEPENDENT_REC_3"/>
    <property type="match status" value="1"/>
</dbReference>
<evidence type="ECO:0000256" key="7">
    <source>
        <dbReference type="ARBA" id="ARBA00023065"/>
    </source>
</evidence>
<evidence type="ECO:0000256" key="12">
    <source>
        <dbReference type="RuleBase" id="RU003357"/>
    </source>
</evidence>
<dbReference type="Proteomes" id="UP000477680">
    <property type="component" value="Chromosome"/>
</dbReference>
<protein>
    <submittedName>
        <fullName evidence="16">TonB-dependent receptor</fullName>
    </submittedName>
</protein>
<dbReference type="SUPFAM" id="SSF56935">
    <property type="entry name" value="Porins"/>
    <property type="match status" value="1"/>
</dbReference>
<name>A0A6C0U3X3_9GAMM</name>
<evidence type="ECO:0000256" key="3">
    <source>
        <dbReference type="ARBA" id="ARBA00022452"/>
    </source>
</evidence>
<keyword evidence="8 12" id="KW-0798">TonB box</keyword>
<organism evidence="16 17">
    <name type="scientific">Kineobactrum salinum</name>
    <dbReference type="NCBI Taxonomy" id="2708301"/>
    <lineage>
        <taxon>Bacteria</taxon>
        <taxon>Pseudomonadati</taxon>
        <taxon>Pseudomonadota</taxon>
        <taxon>Gammaproteobacteria</taxon>
        <taxon>Cellvibrionales</taxon>
        <taxon>Halieaceae</taxon>
        <taxon>Kineobactrum</taxon>
    </lineage>
</organism>
<sequence>MKFNLKCNTKLLVSVNLAMLVSAGGAIAQIEEIVVTAQKREQKLSDVPISIQTLSGDYIQRQQINNVADLTQVVPSFNALNVFRDQLSPALRGAGSINDNPGVDQTVAIFLDGIYMGQTSHISANLFDVERIEVLRGPQGTLQGRNVTGGALMLVTSDPSDEFRAKGDISVGSFNTRSFQGLISGPLVEDLLAGQISASYRKSDGYLDNKATGNDLEADDVWAYRGKLKFTPNDKVDAVISASYVKDTGLGSESNIVGNSGLSGDPTNGATLTDLDRDVYQDIDGERDREFWDITSNIDFHTSIGTITSVTGYLESHSLSEVDIDGTSLPSAAVLDQDDELEQFSQELRLNAEWERVNFTLGAYYLWSDQEKSEDLAANFTEGHLLAVLAGNPDAPLFGPGLGPVDITGLHGYNNTFKNETTSWAIFGDASITLTDNWSFVGGLRYSDESKDYSSSCEDTGSNAAFPFISPCFVAPVVIEDEESWDAVSWRGILQYSLDGGGMMYGGISRGFKSGGFSIDDVTTVVVRDDYIVDPEYATNYEIGAKLALADRRLIFNPTIFFTEYDDLQVTTFTHGAAVPRPIVDNAATAEVFGVEAEIMANPVEGLDISVSYSYIDSEYKEYLDAEGNNFSGNSTTFSPKHAVNAGVSYTVNLPRDNGLLRFDANVQWKDKYRVQPQDDEQSTVEYQPLFNASVEYQLPGDSLFSVLLWGKNLTDERFSLGAADRATFNASFADAIGGVDTTSLVMRGNAPRTVGITLRFGY</sequence>
<evidence type="ECO:0000256" key="4">
    <source>
        <dbReference type="ARBA" id="ARBA00022496"/>
    </source>
</evidence>
<reference evidence="16 17" key="1">
    <citation type="submission" date="2020-02" db="EMBL/GenBank/DDBJ databases">
        <title>Genome sequencing for Kineobactrum sp. M2.</title>
        <authorList>
            <person name="Park S.-J."/>
        </authorList>
    </citation>
    <scope>NUCLEOTIDE SEQUENCE [LARGE SCALE GENOMIC DNA]</scope>
    <source>
        <strain evidence="16 17">M2</strain>
    </source>
</reference>
<evidence type="ECO:0000313" key="16">
    <source>
        <dbReference type="EMBL" id="QIB65065.1"/>
    </source>
</evidence>
<dbReference type="InterPro" id="IPR039426">
    <property type="entry name" value="TonB-dep_rcpt-like"/>
</dbReference>
<evidence type="ECO:0000256" key="11">
    <source>
        <dbReference type="PROSITE-ProRule" id="PRU01360"/>
    </source>
</evidence>
<keyword evidence="5 11" id="KW-0812">Transmembrane</keyword>
<evidence type="ECO:0000256" key="9">
    <source>
        <dbReference type="ARBA" id="ARBA00023136"/>
    </source>
</evidence>
<feature type="signal peptide" evidence="13">
    <location>
        <begin position="1"/>
        <end position="28"/>
    </location>
</feature>
<dbReference type="PANTHER" id="PTHR32552">
    <property type="entry name" value="FERRICHROME IRON RECEPTOR-RELATED"/>
    <property type="match status" value="1"/>
</dbReference>
<evidence type="ECO:0000256" key="13">
    <source>
        <dbReference type="SAM" id="SignalP"/>
    </source>
</evidence>
<evidence type="ECO:0000259" key="15">
    <source>
        <dbReference type="Pfam" id="PF07715"/>
    </source>
</evidence>
<dbReference type="InterPro" id="IPR036942">
    <property type="entry name" value="Beta-barrel_TonB_sf"/>
</dbReference>
<evidence type="ECO:0000256" key="8">
    <source>
        <dbReference type="ARBA" id="ARBA00023077"/>
    </source>
</evidence>
<evidence type="ECO:0000313" key="17">
    <source>
        <dbReference type="Proteomes" id="UP000477680"/>
    </source>
</evidence>
<dbReference type="GO" id="GO:0009279">
    <property type="term" value="C:cell outer membrane"/>
    <property type="evidence" value="ECO:0007669"/>
    <property type="project" value="UniProtKB-SubCell"/>
</dbReference>
<dbReference type="InterPro" id="IPR000531">
    <property type="entry name" value="Beta-barrel_TonB"/>
</dbReference>